<reference evidence="3 4" key="1">
    <citation type="submission" date="2021-06" db="EMBL/GenBank/DDBJ databases">
        <title>Genome sequence of Babesia caballi.</title>
        <authorList>
            <person name="Yamagishi J."/>
            <person name="Kidaka T."/>
            <person name="Ochi A."/>
        </authorList>
    </citation>
    <scope>NUCLEOTIDE SEQUENCE [LARGE SCALE GENOMIC DNA]</scope>
    <source>
        <strain evidence="3">USDA-D6B2</strain>
    </source>
</reference>
<evidence type="ECO:0000256" key="1">
    <source>
        <dbReference type="SAM" id="Coils"/>
    </source>
</evidence>
<dbReference type="Proteomes" id="UP001497744">
    <property type="component" value="Unassembled WGS sequence"/>
</dbReference>
<feature type="compositionally biased region" description="Low complexity" evidence="2">
    <location>
        <begin position="73"/>
        <end position="82"/>
    </location>
</feature>
<comment type="caution">
    <text evidence="3">The sequence shown here is derived from an EMBL/GenBank/DDBJ whole genome shotgun (WGS) entry which is preliminary data.</text>
</comment>
<keyword evidence="4" id="KW-1185">Reference proteome</keyword>
<feature type="coiled-coil region" evidence="1">
    <location>
        <begin position="120"/>
        <end position="161"/>
    </location>
</feature>
<evidence type="ECO:0000313" key="3">
    <source>
        <dbReference type="EMBL" id="GIX66076.1"/>
    </source>
</evidence>
<dbReference type="EMBL" id="BPLF01000006">
    <property type="protein sequence ID" value="GIX66076.1"/>
    <property type="molecule type" value="Genomic_DNA"/>
</dbReference>
<protein>
    <submittedName>
        <fullName evidence="3">Large ribosomal subunit processing factor, putative</fullName>
    </submittedName>
</protein>
<name>A0AAV4M0U7_BABCB</name>
<sequence length="161" mass="17621">MPPFVAPVADDAVTKLQNLLQNILHSVGDIVVTFAPEKGREFQEECAKLGIDLPKQLQDPVADSNPASEPKAAEGAGEAAAGTPEQPTPGSIEDRVERLGQLHDHVMMAFKELPTPPPTKAELDRQLRLLDDEYSRTQDTLKQLTGELNAAYETLRKELNN</sequence>
<keyword evidence="1" id="KW-0175">Coiled coil</keyword>
<dbReference type="RefSeq" id="XP_067718145.1">
    <property type="nucleotide sequence ID" value="XM_067862044.1"/>
</dbReference>
<evidence type="ECO:0000313" key="4">
    <source>
        <dbReference type="Proteomes" id="UP001497744"/>
    </source>
</evidence>
<evidence type="ECO:0000256" key="2">
    <source>
        <dbReference type="SAM" id="MobiDB-lite"/>
    </source>
</evidence>
<gene>
    <name evidence="3" type="ORF">BcabD6B2_55120</name>
</gene>
<dbReference type="AlphaFoldDB" id="A0AAV4M0U7"/>
<proteinExistence type="predicted"/>
<accession>A0AAV4M0U7</accession>
<dbReference type="GeneID" id="94197557"/>
<feature type="region of interest" description="Disordered" evidence="2">
    <location>
        <begin position="54"/>
        <end position="96"/>
    </location>
</feature>
<organism evidence="3 4">
    <name type="scientific">Babesia caballi</name>
    <dbReference type="NCBI Taxonomy" id="5871"/>
    <lineage>
        <taxon>Eukaryota</taxon>
        <taxon>Sar</taxon>
        <taxon>Alveolata</taxon>
        <taxon>Apicomplexa</taxon>
        <taxon>Aconoidasida</taxon>
        <taxon>Piroplasmida</taxon>
        <taxon>Babesiidae</taxon>
        <taxon>Babesia</taxon>
    </lineage>
</organism>